<keyword evidence="2" id="KW-1185">Reference proteome</keyword>
<comment type="caution">
    <text evidence="1">The sequence shown here is derived from an EMBL/GenBank/DDBJ whole genome shotgun (WGS) entry which is preliminary data.</text>
</comment>
<evidence type="ECO:0000313" key="2">
    <source>
        <dbReference type="Proteomes" id="UP000076962"/>
    </source>
</evidence>
<dbReference type="Proteomes" id="UP000076962">
    <property type="component" value="Unassembled WGS sequence"/>
</dbReference>
<proteinExistence type="predicted"/>
<protein>
    <submittedName>
        <fullName evidence="1">Uncharacterized protein</fullName>
    </submittedName>
</protein>
<organism evidence="1 2">
    <name type="scientific">Candidatus Thiomargarita nelsonii</name>
    <dbReference type="NCBI Taxonomy" id="1003181"/>
    <lineage>
        <taxon>Bacteria</taxon>
        <taxon>Pseudomonadati</taxon>
        <taxon>Pseudomonadota</taxon>
        <taxon>Gammaproteobacteria</taxon>
        <taxon>Thiotrichales</taxon>
        <taxon>Thiotrichaceae</taxon>
        <taxon>Thiomargarita</taxon>
    </lineage>
</organism>
<gene>
    <name evidence="1" type="ORF">THIOM_005737</name>
</gene>
<accession>A0A176RSD4</accession>
<sequence>MMAQLMRLPALRQTLITTYIISLNLIVDQPQLVTEVSKWRVVMSLPFWMPMTYGLTIN</sequence>
<dbReference type="AlphaFoldDB" id="A0A176RSD4"/>
<dbReference type="EMBL" id="LUTY01003145">
    <property type="protein sequence ID" value="OAD18655.1"/>
    <property type="molecule type" value="Genomic_DNA"/>
</dbReference>
<name>A0A176RSD4_9GAMM</name>
<evidence type="ECO:0000313" key="1">
    <source>
        <dbReference type="EMBL" id="OAD18655.1"/>
    </source>
</evidence>
<reference evidence="1 2" key="1">
    <citation type="submission" date="2016-05" db="EMBL/GenBank/DDBJ databases">
        <title>Single-cell genome of chain-forming Candidatus Thiomargarita nelsonii and comparison to other large sulfur-oxidizing bacteria.</title>
        <authorList>
            <person name="Winkel M."/>
            <person name="Salman V."/>
            <person name="Woyke T."/>
            <person name="Schulz-Vogt H."/>
            <person name="Richter M."/>
            <person name="Flood B."/>
            <person name="Bailey J."/>
            <person name="Amann R."/>
            <person name="Mussmann M."/>
        </authorList>
    </citation>
    <scope>NUCLEOTIDE SEQUENCE [LARGE SCALE GENOMIC DNA]</scope>
    <source>
        <strain evidence="1 2">THI036</strain>
    </source>
</reference>